<evidence type="ECO:0000313" key="9">
    <source>
        <dbReference type="Proteomes" id="UP001634394"/>
    </source>
</evidence>
<dbReference type="InterPro" id="IPR025605">
    <property type="entry name" value="OST-HTH/LOTUS_dom"/>
</dbReference>
<dbReference type="SUPFAM" id="SSF63748">
    <property type="entry name" value="Tudor/PWWP/MBT"/>
    <property type="match status" value="1"/>
</dbReference>
<dbReference type="PROSITE" id="PS51644">
    <property type="entry name" value="HTH_OST"/>
    <property type="match status" value="4"/>
</dbReference>
<evidence type="ECO:0000256" key="1">
    <source>
        <dbReference type="ARBA" id="ARBA00004496"/>
    </source>
</evidence>
<dbReference type="PANTHER" id="PTHR22948:SF76">
    <property type="entry name" value="FI20010P1-RELATED"/>
    <property type="match status" value="1"/>
</dbReference>
<comment type="subcellular location">
    <subcellularLocation>
        <location evidence="1">Cytoplasm</location>
    </subcellularLocation>
</comment>
<dbReference type="Pfam" id="PF00567">
    <property type="entry name" value="TUDOR"/>
    <property type="match status" value="1"/>
</dbReference>
<keyword evidence="9" id="KW-1185">Reference proteome</keyword>
<dbReference type="Gene3D" id="3.30.420.610">
    <property type="entry name" value="LOTUS domain-like"/>
    <property type="match status" value="4"/>
</dbReference>
<dbReference type="InterPro" id="IPR035437">
    <property type="entry name" value="SNase_OB-fold_sf"/>
</dbReference>
<protein>
    <recommendedName>
        <fullName evidence="10">Tudor domain-containing protein 5</fullName>
    </recommendedName>
</protein>
<comment type="caution">
    <text evidence="8">The sequence shown here is derived from an EMBL/GenBank/DDBJ whole genome shotgun (WGS) entry which is preliminary data.</text>
</comment>
<organism evidence="8 9">
    <name type="scientific">Sinanodonta woodiana</name>
    <name type="common">Chinese pond mussel</name>
    <name type="synonym">Anodonta woodiana</name>
    <dbReference type="NCBI Taxonomy" id="1069815"/>
    <lineage>
        <taxon>Eukaryota</taxon>
        <taxon>Metazoa</taxon>
        <taxon>Spiralia</taxon>
        <taxon>Lophotrochozoa</taxon>
        <taxon>Mollusca</taxon>
        <taxon>Bivalvia</taxon>
        <taxon>Autobranchia</taxon>
        <taxon>Heteroconchia</taxon>
        <taxon>Palaeoheterodonta</taxon>
        <taxon>Unionida</taxon>
        <taxon>Unionoidea</taxon>
        <taxon>Unionidae</taxon>
        <taxon>Unioninae</taxon>
        <taxon>Sinanodonta</taxon>
    </lineage>
</organism>
<dbReference type="PROSITE" id="PS50304">
    <property type="entry name" value="TUDOR"/>
    <property type="match status" value="1"/>
</dbReference>
<keyword evidence="4" id="KW-0221">Differentiation</keyword>
<dbReference type="EMBL" id="JBJQND010000007">
    <property type="protein sequence ID" value="KAL3872243.1"/>
    <property type="molecule type" value="Genomic_DNA"/>
</dbReference>
<dbReference type="Gene3D" id="2.30.30.140">
    <property type="match status" value="1"/>
</dbReference>
<name>A0ABD3WHK4_SINWO</name>
<evidence type="ECO:0000259" key="7">
    <source>
        <dbReference type="PROSITE" id="PS51644"/>
    </source>
</evidence>
<evidence type="ECO:0000256" key="2">
    <source>
        <dbReference type="ARBA" id="ARBA00022490"/>
    </source>
</evidence>
<evidence type="ECO:0000256" key="4">
    <source>
        <dbReference type="ARBA" id="ARBA00022871"/>
    </source>
</evidence>
<dbReference type="AlphaFoldDB" id="A0ABD3WHK4"/>
<feature type="region of interest" description="Disordered" evidence="5">
    <location>
        <begin position="215"/>
        <end position="271"/>
    </location>
</feature>
<accession>A0ABD3WHK4</accession>
<gene>
    <name evidence="8" type="ORF">ACJMK2_040179</name>
</gene>
<evidence type="ECO:0000259" key="6">
    <source>
        <dbReference type="PROSITE" id="PS50304"/>
    </source>
</evidence>
<keyword evidence="3" id="KW-0677">Repeat</keyword>
<dbReference type="Gene3D" id="2.40.50.90">
    <property type="match status" value="1"/>
</dbReference>
<keyword evidence="2" id="KW-0963">Cytoplasm</keyword>
<feature type="domain" description="HTH OST-type" evidence="7">
    <location>
        <begin position="7"/>
        <end position="80"/>
    </location>
</feature>
<dbReference type="PANTHER" id="PTHR22948">
    <property type="entry name" value="TUDOR DOMAIN CONTAINING PROTEIN"/>
    <property type="match status" value="1"/>
</dbReference>
<dbReference type="GO" id="GO:0005737">
    <property type="term" value="C:cytoplasm"/>
    <property type="evidence" value="ECO:0007669"/>
    <property type="project" value="UniProtKB-SubCell"/>
</dbReference>
<evidence type="ECO:0000256" key="3">
    <source>
        <dbReference type="ARBA" id="ARBA00022737"/>
    </source>
</evidence>
<dbReference type="Pfam" id="PF12872">
    <property type="entry name" value="OST-HTH"/>
    <property type="match status" value="4"/>
</dbReference>
<evidence type="ECO:0008006" key="10">
    <source>
        <dbReference type="Google" id="ProtNLM"/>
    </source>
</evidence>
<dbReference type="SMART" id="SM00333">
    <property type="entry name" value="TUDOR"/>
    <property type="match status" value="1"/>
</dbReference>
<dbReference type="InterPro" id="IPR050621">
    <property type="entry name" value="Tudor_domain_containing"/>
</dbReference>
<dbReference type="InterPro" id="IPR002999">
    <property type="entry name" value="Tudor"/>
</dbReference>
<dbReference type="GO" id="GO:0007283">
    <property type="term" value="P:spermatogenesis"/>
    <property type="evidence" value="ECO:0007669"/>
    <property type="project" value="UniProtKB-KW"/>
</dbReference>
<dbReference type="InterPro" id="IPR041966">
    <property type="entry name" value="LOTUS-like"/>
</dbReference>
<feature type="domain" description="HTH OST-type" evidence="7">
    <location>
        <begin position="364"/>
        <end position="438"/>
    </location>
</feature>
<dbReference type="CDD" id="cd09972">
    <property type="entry name" value="LOTUS_TDRD_OSKAR"/>
    <property type="match status" value="1"/>
</dbReference>
<feature type="domain" description="Tudor" evidence="6">
    <location>
        <begin position="539"/>
        <end position="598"/>
    </location>
</feature>
<sequence length="692" mass="78471">MTEKCALKDEAKKHVRALLLSSPVPLTVQELEKDYHNFIGERLPYRKMGYSCLEDFFKDINDAVQINWKNGMMTLQAIADETNMHIQKLVSKQKISNTKKYAVLRKGRGRGPATSQWYGGSSHYRSPPSPQPFIPAYIRNNIKQLFHSFPQGVQLTDYDKAFSRRFGMQINYQKYGFHSMKEFLGSMLDLVSLQEEKGGDWLVLPAESFKKLKEPPKLVNPLRNQEPAVSQRTVNEVARPSKGRGRRREKSGDSNERSSTSVDGDGAKSISSMDVADSSTQFDDDIGINHLVQEELMKDAYKKDLVFKELGYLSVIEFVSALPDIVHVERPSPQGDWKLYDARKPVPKEIKGTSIKSNLSQNGVDEDLKEVIQGLLYCYPSGITVEDFPSRFQQFSGECIIPEKFGFTSMQSFLLSLDNSALQLICRGDGRLMLYSLDVDPTVIDEEREMENCEKASPKPGKFKIPVDAIGPGVFYTPVQQPKCNEFFEVYVSNIVSPGLFWIQLKGKSTTWALEDLMDQLDAVYSSKDAIDYKMPSEFISRGQVCVTMFPEDRNWHRGVIVNLNSDDYVEVYYVDYGNTCSVHRDSLRFMKLEFLKLPTQAIQARLCNVQPARGRRSWCRRARDRLLNIVVNKPLIAYATSDKDGVFSVLLTDTTSSVDIHINDLLVHEGYAVFCQDTCSDKAGPIAHDQV</sequence>
<feature type="domain" description="HTH OST-type" evidence="7">
    <location>
        <begin position="134"/>
        <end position="207"/>
    </location>
</feature>
<evidence type="ECO:0000256" key="5">
    <source>
        <dbReference type="SAM" id="MobiDB-lite"/>
    </source>
</evidence>
<proteinExistence type="predicted"/>
<keyword evidence="4" id="KW-0744">Spermatogenesis</keyword>
<dbReference type="GO" id="GO:0030154">
    <property type="term" value="P:cell differentiation"/>
    <property type="evidence" value="ECO:0007669"/>
    <property type="project" value="UniProtKB-ARBA"/>
</dbReference>
<feature type="domain" description="HTH OST-type" evidence="7">
    <location>
        <begin position="267"/>
        <end position="343"/>
    </location>
</feature>
<evidence type="ECO:0000313" key="8">
    <source>
        <dbReference type="EMBL" id="KAL3872243.1"/>
    </source>
</evidence>
<dbReference type="Proteomes" id="UP001634394">
    <property type="component" value="Unassembled WGS sequence"/>
</dbReference>
<reference evidence="8 9" key="1">
    <citation type="submission" date="2024-11" db="EMBL/GenBank/DDBJ databases">
        <title>Chromosome-level genome assembly of the freshwater bivalve Anodonta woodiana.</title>
        <authorList>
            <person name="Chen X."/>
        </authorList>
    </citation>
    <scope>NUCLEOTIDE SEQUENCE [LARGE SCALE GENOMIC DNA]</scope>
    <source>
        <strain evidence="8">MN2024</strain>
        <tissue evidence="8">Gills</tissue>
    </source>
</reference>